<reference evidence="1" key="1">
    <citation type="journal article" date="2014" name="Front. Microbiol.">
        <title>High frequency of phylogenetically diverse reductive dehalogenase-homologous genes in deep subseafloor sedimentary metagenomes.</title>
        <authorList>
            <person name="Kawai M."/>
            <person name="Futagami T."/>
            <person name="Toyoda A."/>
            <person name="Takaki Y."/>
            <person name="Nishi S."/>
            <person name="Hori S."/>
            <person name="Arai W."/>
            <person name="Tsubouchi T."/>
            <person name="Morono Y."/>
            <person name="Uchiyama I."/>
            <person name="Ito T."/>
            <person name="Fujiyama A."/>
            <person name="Inagaki F."/>
            <person name="Takami H."/>
        </authorList>
    </citation>
    <scope>NUCLEOTIDE SEQUENCE</scope>
    <source>
        <strain evidence="1">Expedition CK06-06</strain>
    </source>
</reference>
<protein>
    <submittedName>
        <fullName evidence="1">Uncharacterized protein</fullName>
    </submittedName>
</protein>
<comment type="caution">
    <text evidence="1">The sequence shown here is derived from an EMBL/GenBank/DDBJ whole genome shotgun (WGS) entry which is preliminary data.</text>
</comment>
<accession>X1QGD3</accession>
<sequence>QWDSQAQCKVGGDIMTDQIYACTRAASSLGYDLKKTIENAKKQDFTGAVTGLLTITQQT</sequence>
<proteinExistence type="predicted"/>
<feature type="non-terminal residue" evidence="1">
    <location>
        <position position="1"/>
    </location>
</feature>
<feature type="non-terminal residue" evidence="1">
    <location>
        <position position="59"/>
    </location>
</feature>
<dbReference type="EMBL" id="BARV01045302">
    <property type="protein sequence ID" value="GAI67527.1"/>
    <property type="molecule type" value="Genomic_DNA"/>
</dbReference>
<organism evidence="1">
    <name type="scientific">marine sediment metagenome</name>
    <dbReference type="NCBI Taxonomy" id="412755"/>
    <lineage>
        <taxon>unclassified sequences</taxon>
        <taxon>metagenomes</taxon>
        <taxon>ecological metagenomes</taxon>
    </lineage>
</organism>
<dbReference type="AlphaFoldDB" id="X1QGD3"/>
<name>X1QGD3_9ZZZZ</name>
<evidence type="ECO:0000313" key="1">
    <source>
        <dbReference type="EMBL" id="GAI67527.1"/>
    </source>
</evidence>
<gene>
    <name evidence="1" type="ORF">S06H3_66460</name>
</gene>